<dbReference type="Pfam" id="PF00076">
    <property type="entry name" value="RRM_1"/>
    <property type="match status" value="1"/>
</dbReference>
<proteinExistence type="predicted"/>
<dbReference type="InterPro" id="IPR035979">
    <property type="entry name" value="RBD_domain_sf"/>
</dbReference>
<evidence type="ECO:0000313" key="4">
    <source>
        <dbReference type="Proteomes" id="UP000281553"/>
    </source>
</evidence>
<feature type="domain" description="RRM" evidence="2">
    <location>
        <begin position="1"/>
        <end position="71"/>
    </location>
</feature>
<protein>
    <recommendedName>
        <fullName evidence="2">RRM domain-containing protein</fullName>
    </recommendedName>
</protein>
<evidence type="ECO:0000313" key="3">
    <source>
        <dbReference type="EMBL" id="VDN33638.1"/>
    </source>
</evidence>
<dbReference type="InterPro" id="IPR000504">
    <property type="entry name" value="RRM_dom"/>
</dbReference>
<accession>A0A3P7NDF6</accession>
<dbReference type="SUPFAM" id="SSF54928">
    <property type="entry name" value="RNA-binding domain, RBD"/>
    <property type="match status" value="1"/>
</dbReference>
<evidence type="ECO:0000259" key="2">
    <source>
        <dbReference type="PROSITE" id="PS50102"/>
    </source>
</evidence>
<dbReference type="AlphaFoldDB" id="A0A3P7NDF6"/>
<organism evidence="3 4">
    <name type="scientific">Dibothriocephalus latus</name>
    <name type="common">Fish tapeworm</name>
    <name type="synonym">Diphyllobothrium latum</name>
    <dbReference type="NCBI Taxonomy" id="60516"/>
    <lineage>
        <taxon>Eukaryota</taxon>
        <taxon>Metazoa</taxon>
        <taxon>Spiralia</taxon>
        <taxon>Lophotrochozoa</taxon>
        <taxon>Platyhelminthes</taxon>
        <taxon>Cestoda</taxon>
        <taxon>Eucestoda</taxon>
        <taxon>Diphyllobothriidea</taxon>
        <taxon>Diphyllobothriidae</taxon>
        <taxon>Dibothriocephalus</taxon>
    </lineage>
</organism>
<evidence type="ECO:0000256" key="1">
    <source>
        <dbReference type="PROSITE-ProRule" id="PRU00176"/>
    </source>
</evidence>
<dbReference type="InterPro" id="IPR012677">
    <property type="entry name" value="Nucleotide-bd_a/b_plait_sf"/>
</dbReference>
<dbReference type="GO" id="GO:0003723">
    <property type="term" value="F:RNA binding"/>
    <property type="evidence" value="ECO:0007669"/>
    <property type="project" value="UniProtKB-UniRule"/>
</dbReference>
<dbReference type="Proteomes" id="UP000281553">
    <property type="component" value="Unassembled WGS sequence"/>
</dbReference>
<sequence>MTPMTAEAELAVYFSEFDIATKAKVVTDRITGLSHRFGFVTFMDRKVFESGVLEACHFINGSRLKVELQRTHTQSLPIRNLVAEDIQSSINCL</sequence>
<keyword evidence="4" id="KW-1185">Reference proteome</keyword>
<name>A0A3P7NDF6_DIBLA</name>
<dbReference type="EMBL" id="UYRU01084040">
    <property type="protein sequence ID" value="VDN33638.1"/>
    <property type="molecule type" value="Genomic_DNA"/>
</dbReference>
<gene>
    <name evidence="3" type="ORF">DILT_LOCUS16290</name>
</gene>
<reference evidence="3 4" key="1">
    <citation type="submission" date="2018-11" db="EMBL/GenBank/DDBJ databases">
        <authorList>
            <consortium name="Pathogen Informatics"/>
        </authorList>
    </citation>
    <scope>NUCLEOTIDE SEQUENCE [LARGE SCALE GENOMIC DNA]</scope>
</reference>
<dbReference type="Gene3D" id="3.30.70.330">
    <property type="match status" value="1"/>
</dbReference>
<dbReference type="OrthoDB" id="4207594at2759"/>
<keyword evidence="1" id="KW-0694">RNA-binding</keyword>
<dbReference type="PROSITE" id="PS50102">
    <property type="entry name" value="RRM"/>
    <property type="match status" value="1"/>
</dbReference>